<accession>A0A480AKZ8</accession>
<proteinExistence type="predicted"/>
<reference evidence="2" key="1">
    <citation type="submission" date="2019-03" db="EMBL/GenBank/DDBJ databases">
        <title>Aquabacterium pictum sp.nov., the first bacteriochlorophyll a-containing freshwater bacterium in the genus Aquabacterium of the class Betaproteobacteria.</title>
        <authorList>
            <person name="Hirose S."/>
            <person name="Tank M."/>
            <person name="Hara E."/>
            <person name="Tamaki H."/>
            <person name="Takaichi S."/>
            <person name="Haruta S."/>
            <person name="Hanada S."/>
        </authorList>
    </citation>
    <scope>NUCLEOTIDE SEQUENCE [LARGE SCALE GENOMIC DNA]</scope>
    <source>
        <strain evidence="2">W35</strain>
    </source>
</reference>
<dbReference type="Proteomes" id="UP000301751">
    <property type="component" value="Unassembled WGS sequence"/>
</dbReference>
<protein>
    <recommendedName>
        <fullName evidence="3">Metal-dependent hydrolase</fullName>
    </recommendedName>
</protein>
<dbReference type="AlphaFoldDB" id="A0A480AKZ8"/>
<dbReference type="EMBL" id="BJCL01000001">
    <property type="protein sequence ID" value="GCL61077.1"/>
    <property type="molecule type" value="Genomic_DNA"/>
</dbReference>
<dbReference type="OrthoDB" id="4760165at2"/>
<evidence type="ECO:0008006" key="3">
    <source>
        <dbReference type="Google" id="ProtNLM"/>
    </source>
</evidence>
<gene>
    <name evidence="1" type="ORF">AQPW35_01580</name>
</gene>
<dbReference type="Pfam" id="PF10118">
    <property type="entry name" value="Metal_hydrol"/>
    <property type="match status" value="1"/>
</dbReference>
<dbReference type="PANTHER" id="PTHR39456:SF1">
    <property type="entry name" value="METAL-DEPENDENT HYDROLASE"/>
    <property type="match status" value="1"/>
</dbReference>
<dbReference type="InterPro" id="IPR016516">
    <property type="entry name" value="UCP07580"/>
</dbReference>
<dbReference type="PIRSF" id="PIRSF007580">
    <property type="entry name" value="UCP07580"/>
    <property type="match status" value="1"/>
</dbReference>
<evidence type="ECO:0000313" key="2">
    <source>
        <dbReference type="Proteomes" id="UP000301751"/>
    </source>
</evidence>
<dbReference type="PANTHER" id="PTHR39456">
    <property type="entry name" value="METAL-DEPENDENT HYDROLASE"/>
    <property type="match status" value="1"/>
</dbReference>
<comment type="caution">
    <text evidence="1">The sequence shown here is derived from an EMBL/GenBank/DDBJ whole genome shotgun (WGS) entry which is preliminary data.</text>
</comment>
<keyword evidence="2" id="KW-1185">Reference proteome</keyword>
<organism evidence="1 2">
    <name type="scientific">Pseudaquabacterium pictum</name>
    <dbReference type="NCBI Taxonomy" id="2315236"/>
    <lineage>
        <taxon>Bacteria</taxon>
        <taxon>Pseudomonadati</taxon>
        <taxon>Pseudomonadota</taxon>
        <taxon>Betaproteobacteria</taxon>
        <taxon>Burkholderiales</taxon>
        <taxon>Sphaerotilaceae</taxon>
        <taxon>Pseudaquabacterium</taxon>
    </lineage>
</organism>
<name>A0A480AKZ8_9BURK</name>
<evidence type="ECO:0000313" key="1">
    <source>
        <dbReference type="EMBL" id="GCL61077.1"/>
    </source>
</evidence>
<sequence>MPQALPLPDPASPPLVVRRLLVDLRVPLARHWLGGDAFRTALFNALSMSFPVGEQFFIDSVRAGVARLPADQQARFQDEVRGFIGQEATHRHVHDRFNAHLQKQGLVDHWSPRITRRLTRLKTYDVRAWLAVTAATEHFTAILAEHLLRHPDQLAGAEPRLQTMWLWHASEEAEHRSTAFDLYRALGGNERWRLRLFYVVTFHFCTDLLRQTLHNLWRDGTWWQPRTWAQGWRYLFGRQGLVPALWAPWHDYRRADFHPAQRDNAEAVQWLARHTDAWSPVRQPAV</sequence>
<dbReference type="RefSeq" id="WP_137730860.1">
    <property type="nucleotide sequence ID" value="NZ_BJCL01000001.1"/>
</dbReference>